<accession>A0A1I6XWX7</accession>
<dbReference type="Proteomes" id="UP000198844">
    <property type="component" value="Unassembled WGS sequence"/>
</dbReference>
<evidence type="ECO:0000313" key="2">
    <source>
        <dbReference type="Proteomes" id="UP000198844"/>
    </source>
</evidence>
<reference evidence="1 2" key="1">
    <citation type="submission" date="2016-10" db="EMBL/GenBank/DDBJ databases">
        <authorList>
            <person name="de Groot N.N."/>
        </authorList>
    </citation>
    <scope>NUCLEOTIDE SEQUENCE [LARGE SCALE GENOMIC DNA]</scope>
    <source>
        <strain evidence="1 2">LMG 27731</strain>
    </source>
</reference>
<dbReference type="AlphaFoldDB" id="A0A1I6XWX7"/>
<sequence length="42" mass="4635">MPMILNSPGVGAVYTMDKARLIRTELNASRGRPVLSQNRTYG</sequence>
<protein>
    <submittedName>
        <fullName evidence="1">Uncharacterized protein</fullName>
    </submittedName>
</protein>
<dbReference type="EMBL" id="FPBH01000001">
    <property type="protein sequence ID" value="SFT42800.1"/>
    <property type="molecule type" value="Genomic_DNA"/>
</dbReference>
<organism evidence="1 2">
    <name type="scientific">Paraburkholderia aspalathi</name>
    <dbReference type="NCBI Taxonomy" id="1324617"/>
    <lineage>
        <taxon>Bacteria</taxon>
        <taxon>Pseudomonadati</taxon>
        <taxon>Pseudomonadota</taxon>
        <taxon>Betaproteobacteria</taxon>
        <taxon>Burkholderiales</taxon>
        <taxon>Burkholderiaceae</taxon>
        <taxon>Paraburkholderia</taxon>
    </lineage>
</organism>
<gene>
    <name evidence="1" type="ORF">SAMN05192563_1001204</name>
</gene>
<proteinExistence type="predicted"/>
<name>A0A1I6XWX7_9BURK</name>
<evidence type="ECO:0000313" key="1">
    <source>
        <dbReference type="EMBL" id="SFT42800.1"/>
    </source>
</evidence>